<feature type="binding site" description="covalent" evidence="10">
    <location>
        <position position="114"/>
    </location>
    <ligand>
        <name>heme c</name>
        <dbReference type="ChEBI" id="CHEBI:61717"/>
    </ligand>
</feature>
<dbReference type="GO" id="GO:0005739">
    <property type="term" value="C:mitochondrion"/>
    <property type="evidence" value="ECO:0007669"/>
    <property type="project" value="GOC"/>
</dbReference>
<feature type="domain" description="Cytochrome c" evidence="11">
    <location>
        <begin position="101"/>
        <end position="253"/>
    </location>
</feature>
<sequence length="691" mass="76783">MSVDSSFRRFAIMAAAVGRICGARLFKKYSLLAPQVSQLSTNTQGWSKNRKVLLSTLGIVGGGVGALLFALEQSVDASSGEAHPPHLPWTHEGWFKSLDHASVRRGYEVYKQVCKACHSLQYMAFRHLVGYTHTEEDAKAEAADVMIKDGPDEEGNYFERPGKLSDYFPSPYPNENAARAANNGAYPPDLSLICSGRKGGENYLFALLTGYMEPPAGVVLREGQGYNPYFPGGAISMAQVLFDEAAEYSDGTPATASQMAKDVATFLRWCSEPELDDRRLMTIKAIDDKEHTTESSKSSVQCSGCTSLGPETVYVSKDDDGTVFCSRESVPNTDVTAFLRQAAIRSITCEVNWSKEGGIVYFSDTHGHVLSLTFQVKDTWARGLKRWFSIVVLMKDKMLLLNITPLLSDHMQKISKELQAMANVVYDAEQKVCSQRALRLRTGRNDFGQSRSLIHLTGSEDVFKNLHSHFTWMLKAGAHTYSETLYTSQDLLKKLQPQALKNSIFDPSTCSVSSNEECMSLRSLDQLLSKSVFRILFFCTLTGVNIVIKSSTIQAENIVEGLKRLLPVNKTNYPLIRQANDKETILPATCLVEETQSSYFSCKWKGILPVKCPTLMNRIENAMSNDKFNSDVLHQYVRSLQLEWLGTAKAVKAAAESSGQRSDAVRKLKQVFGVGQHDEPLLSHWMTVFCD</sequence>
<comment type="similarity">
    <text evidence="3">Belongs to the cytochrome c family.</text>
</comment>
<dbReference type="InterPro" id="IPR044886">
    <property type="entry name" value="FLCN_DENN_C_sf"/>
</dbReference>
<feature type="binding site" description="covalent" evidence="10">
    <location>
        <position position="237"/>
    </location>
    <ligand>
        <name>heme c</name>
        <dbReference type="ChEBI" id="CHEBI:61717"/>
    </ligand>
</feature>
<feature type="binding site" description="covalent" evidence="10">
    <location>
        <position position="118"/>
    </location>
    <ligand>
        <name>heme c</name>
        <dbReference type="ChEBI" id="CHEBI:61717"/>
    </ligand>
</feature>
<keyword evidence="5" id="KW-0812">Transmembrane</keyword>
<accession>A0A8S0YMK8</accession>
<evidence type="ECO:0000256" key="4">
    <source>
        <dbReference type="ARBA" id="ARBA00022617"/>
    </source>
</evidence>
<evidence type="ECO:0000259" key="11">
    <source>
        <dbReference type="PROSITE" id="PS51007"/>
    </source>
</evidence>
<dbReference type="AlphaFoldDB" id="A0A8S0YMK8"/>
<evidence type="ECO:0000256" key="8">
    <source>
        <dbReference type="ARBA" id="ARBA00023004"/>
    </source>
</evidence>
<evidence type="ECO:0000256" key="2">
    <source>
        <dbReference type="ARBA" id="ARBA00004370"/>
    </source>
</evidence>
<dbReference type="Proteomes" id="UP000494256">
    <property type="component" value="Unassembled WGS sequence"/>
</dbReference>
<evidence type="ECO:0000313" key="14">
    <source>
        <dbReference type="Proteomes" id="UP000494256"/>
    </source>
</evidence>
<dbReference type="InterPro" id="IPR009056">
    <property type="entry name" value="Cyt_c-like_dom"/>
</dbReference>
<dbReference type="FunFam" id="1.10.760.10:FF:000002">
    <property type="entry name" value="Cytochrome c1, heme protein"/>
    <property type="match status" value="1"/>
</dbReference>
<keyword evidence="4 10" id="KW-0349">Heme</keyword>
<dbReference type="PANTHER" id="PTHR10266:SF3">
    <property type="entry name" value="CYTOCHROME C1, HEME PROTEIN, MITOCHONDRIAL"/>
    <property type="match status" value="1"/>
</dbReference>
<keyword evidence="6 10" id="KW-0479">Metal-binding</keyword>
<gene>
    <name evidence="13" type="ORF">APLA_LOCUS324</name>
</gene>
<comment type="subcellular location">
    <subcellularLocation>
        <location evidence="2">Membrane</location>
    </subcellularLocation>
</comment>
<dbReference type="GO" id="GO:0006122">
    <property type="term" value="P:mitochondrial electron transport, ubiquinol to cytochrome c"/>
    <property type="evidence" value="ECO:0007669"/>
    <property type="project" value="TreeGrafter"/>
</dbReference>
<evidence type="ECO:0000256" key="3">
    <source>
        <dbReference type="ARBA" id="ARBA00006488"/>
    </source>
</evidence>
<dbReference type="InterPro" id="IPR037520">
    <property type="entry name" value="Folliculin/SMCR8_longin"/>
</dbReference>
<dbReference type="GO" id="GO:0016020">
    <property type="term" value="C:membrane"/>
    <property type="evidence" value="ECO:0007669"/>
    <property type="project" value="UniProtKB-SubCell"/>
</dbReference>
<evidence type="ECO:0000313" key="13">
    <source>
        <dbReference type="EMBL" id="CAB3220458.1"/>
    </source>
</evidence>
<organism evidence="13 14">
    <name type="scientific">Arctia plantaginis</name>
    <name type="common">Wood tiger moth</name>
    <name type="synonym">Phalaena plantaginis</name>
    <dbReference type="NCBI Taxonomy" id="874455"/>
    <lineage>
        <taxon>Eukaryota</taxon>
        <taxon>Metazoa</taxon>
        <taxon>Ecdysozoa</taxon>
        <taxon>Arthropoda</taxon>
        <taxon>Hexapoda</taxon>
        <taxon>Insecta</taxon>
        <taxon>Pterygota</taxon>
        <taxon>Neoptera</taxon>
        <taxon>Endopterygota</taxon>
        <taxon>Lepidoptera</taxon>
        <taxon>Glossata</taxon>
        <taxon>Ditrysia</taxon>
        <taxon>Noctuoidea</taxon>
        <taxon>Erebidae</taxon>
        <taxon>Arctiinae</taxon>
        <taxon>Arctia</taxon>
    </lineage>
</organism>
<evidence type="ECO:0000256" key="9">
    <source>
        <dbReference type="ARBA" id="ARBA00023136"/>
    </source>
</evidence>
<evidence type="ECO:0000256" key="10">
    <source>
        <dbReference type="PIRSR" id="PIRSR602326-1"/>
    </source>
</evidence>
<comment type="function">
    <text evidence="1">Electron carrier protein. The oxidized form of the cytochrome c heme group can accept an electron from the heme group of the cytochrome c1 subunit of cytochrome reductase. Cytochrome c then transfers this electron to the cytochrome oxidase complex, the final protein carrier in the mitochondrial electron-transport chain.</text>
</comment>
<proteinExistence type="inferred from homology"/>
<dbReference type="SUPFAM" id="SSF46626">
    <property type="entry name" value="Cytochrome c"/>
    <property type="match status" value="1"/>
</dbReference>
<evidence type="ECO:0008006" key="15">
    <source>
        <dbReference type="Google" id="ProtNLM"/>
    </source>
</evidence>
<dbReference type="Gene3D" id="3.40.50.12430">
    <property type="match status" value="1"/>
</dbReference>
<comment type="caution">
    <text evidence="13">The sequence shown here is derived from an EMBL/GenBank/DDBJ whole genome shotgun (WGS) entry which is preliminary data.</text>
</comment>
<dbReference type="EMBL" id="CADEBD010000037">
    <property type="protein sequence ID" value="CAB3220458.1"/>
    <property type="molecule type" value="Genomic_DNA"/>
</dbReference>
<dbReference type="Gene3D" id="1.10.10.1730">
    <property type="entry name" value="Folliculin"/>
    <property type="match status" value="1"/>
</dbReference>
<dbReference type="InterPro" id="IPR037521">
    <property type="entry name" value="FLCN/SMCR8_DENN"/>
</dbReference>
<dbReference type="GO" id="GO:0020037">
    <property type="term" value="F:heme binding"/>
    <property type="evidence" value="ECO:0007669"/>
    <property type="project" value="InterPro"/>
</dbReference>
<dbReference type="InterPro" id="IPR002326">
    <property type="entry name" value="Cyt_c1"/>
</dbReference>
<comment type="cofactor">
    <cofactor evidence="10">
        <name>heme c</name>
        <dbReference type="ChEBI" id="CHEBI:61717"/>
    </cofactor>
    <text evidence="10">Binds 1 heme c group covalently per subunit.</text>
</comment>
<dbReference type="PRINTS" id="PR00603">
    <property type="entry name" value="CYTOCHROMEC1"/>
</dbReference>
<dbReference type="Pfam" id="PF11704">
    <property type="entry name" value="Folliculin"/>
    <property type="match status" value="1"/>
</dbReference>
<keyword evidence="7" id="KW-1133">Transmembrane helix</keyword>
<reference evidence="13 14" key="1">
    <citation type="submission" date="2020-04" db="EMBL/GenBank/DDBJ databases">
        <authorList>
            <person name="Wallbank WR R."/>
            <person name="Pardo Diaz C."/>
            <person name="Kozak K."/>
            <person name="Martin S."/>
            <person name="Jiggins C."/>
            <person name="Moest M."/>
            <person name="Warren A I."/>
            <person name="Byers J.R.P. K."/>
            <person name="Montejo-Kovacevich G."/>
            <person name="Yen C E."/>
        </authorList>
    </citation>
    <scope>NUCLEOTIDE SEQUENCE [LARGE SCALE GENOMIC DNA]</scope>
</reference>
<evidence type="ECO:0000256" key="7">
    <source>
        <dbReference type="ARBA" id="ARBA00022989"/>
    </source>
</evidence>
<name>A0A8S0YMK8_ARCPL</name>
<evidence type="ECO:0000256" key="6">
    <source>
        <dbReference type="ARBA" id="ARBA00022723"/>
    </source>
</evidence>
<dbReference type="InterPro" id="IPR036909">
    <property type="entry name" value="Cyt_c-like_dom_sf"/>
</dbReference>
<feature type="binding site" description="covalent" evidence="10">
    <location>
        <position position="117"/>
    </location>
    <ligand>
        <name>heme c</name>
        <dbReference type="ChEBI" id="CHEBI:61717"/>
    </ligand>
</feature>
<keyword evidence="9" id="KW-0472">Membrane</keyword>
<dbReference type="GO" id="GO:0009055">
    <property type="term" value="F:electron transfer activity"/>
    <property type="evidence" value="ECO:0007669"/>
    <property type="project" value="InterPro"/>
</dbReference>
<dbReference type="GO" id="GO:0046872">
    <property type="term" value="F:metal ion binding"/>
    <property type="evidence" value="ECO:0007669"/>
    <property type="project" value="UniProtKB-KW"/>
</dbReference>
<evidence type="ECO:0000256" key="1">
    <source>
        <dbReference type="ARBA" id="ARBA00002555"/>
    </source>
</evidence>
<feature type="domain" description="UDENN FLCN/SMCR8-type" evidence="12">
    <location>
        <begin position="303"/>
        <end position="691"/>
    </location>
</feature>
<dbReference type="PANTHER" id="PTHR10266">
    <property type="entry name" value="CYTOCHROME C1"/>
    <property type="match status" value="1"/>
</dbReference>
<dbReference type="OrthoDB" id="7467872at2759"/>
<evidence type="ECO:0000256" key="5">
    <source>
        <dbReference type="ARBA" id="ARBA00022692"/>
    </source>
</evidence>
<dbReference type="Pfam" id="PF02167">
    <property type="entry name" value="Cytochrom_C1"/>
    <property type="match status" value="1"/>
</dbReference>
<keyword evidence="8 10" id="KW-0408">Iron</keyword>
<dbReference type="PROSITE" id="PS51007">
    <property type="entry name" value="CYTC"/>
    <property type="match status" value="1"/>
</dbReference>
<protein>
    <recommendedName>
        <fullName evidence="15">Cytochrome c domain-containing protein</fullName>
    </recommendedName>
</protein>
<dbReference type="Gene3D" id="1.10.760.10">
    <property type="entry name" value="Cytochrome c-like domain"/>
    <property type="match status" value="1"/>
</dbReference>
<dbReference type="GO" id="GO:0005096">
    <property type="term" value="F:GTPase activator activity"/>
    <property type="evidence" value="ECO:0007669"/>
    <property type="project" value="InterPro"/>
</dbReference>
<evidence type="ECO:0000259" key="12">
    <source>
        <dbReference type="PROSITE" id="PS51834"/>
    </source>
</evidence>
<dbReference type="PROSITE" id="PS51834">
    <property type="entry name" value="DENN_FLCN_SMCR8"/>
    <property type="match status" value="1"/>
</dbReference>